<evidence type="ECO:0000256" key="2">
    <source>
        <dbReference type="PROSITE-ProRule" id="PRU00169"/>
    </source>
</evidence>
<dbReference type="PANTHER" id="PTHR44591">
    <property type="entry name" value="STRESS RESPONSE REGULATOR PROTEIN 1"/>
    <property type="match status" value="1"/>
</dbReference>
<dbReference type="SUPFAM" id="SSF52172">
    <property type="entry name" value="CheY-like"/>
    <property type="match status" value="1"/>
</dbReference>
<dbReference type="GO" id="GO:0000160">
    <property type="term" value="P:phosphorelay signal transduction system"/>
    <property type="evidence" value="ECO:0007669"/>
    <property type="project" value="InterPro"/>
</dbReference>
<organism evidence="4 5">
    <name type="scientific">Candidatus Magasanikbacteria bacterium CG10_big_fil_rev_8_21_14_0_10_47_10</name>
    <dbReference type="NCBI Taxonomy" id="1974652"/>
    <lineage>
        <taxon>Bacteria</taxon>
        <taxon>Candidatus Magasanikiibacteriota</taxon>
    </lineage>
</organism>
<keyword evidence="1 2" id="KW-0597">Phosphoprotein</keyword>
<dbReference type="SMART" id="SM00448">
    <property type="entry name" value="REC"/>
    <property type="match status" value="1"/>
</dbReference>
<accession>A0A2H0TRP5</accession>
<dbReference type="InterPro" id="IPR050595">
    <property type="entry name" value="Bact_response_regulator"/>
</dbReference>
<protein>
    <recommendedName>
        <fullName evidence="3">Response regulatory domain-containing protein</fullName>
    </recommendedName>
</protein>
<name>A0A2H0TRP5_9BACT</name>
<comment type="caution">
    <text evidence="4">The sequence shown here is derived from an EMBL/GenBank/DDBJ whole genome shotgun (WGS) entry which is preliminary data.</text>
</comment>
<evidence type="ECO:0000313" key="5">
    <source>
        <dbReference type="Proteomes" id="UP000230154"/>
    </source>
</evidence>
<feature type="domain" description="Response regulatory" evidence="3">
    <location>
        <begin position="16"/>
        <end position="135"/>
    </location>
</feature>
<dbReference type="InterPro" id="IPR011006">
    <property type="entry name" value="CheY-like_superfamily"/>
</dbReference>
<dbReference type="Gene3D" id="3.40.50.2300">
    <property type="match status" value="1"/>
</dbReference>
<dbReference type="Pfam" id="PF00072">
    <property type="entry name" value="Response_reg"/>
    <property type="match status" value="1"/>
</dbReference>
<reference evidence="5" key="1">
    <citation type="submission" date="2017-09" db="EMBL/GenBank/DDBJ databases">
        <title>Depth-based differentiation of microbial function through sediment-hosted aquifers and enrichment of novel symbionts in the deep terrestrial subsurface.</title>
        <authorList>
            <person name="Probst A.J."/>
            <person name="Ladd B."/>
            <person name="Jarett J.K."/>
            <person name="Geller-Mcgrath D.E."/>
            <person name="Sieber C.M.K."/>
            <person name="Emerson J.B."/>
            <person name="Anantharaman K."/>
            <person name="Thomas B.C."/>
            <person name="Malmstrom R."/>
            <person name="Stieglmeier M."/>
            <person name="Klingl A."/>
            <person name="Woyke T."/>
            <person name="Ryan C.M."/>
            <person name="Banfield J.F."/>
        </authorList>
    </citation>
    <scope>NUCLEOTIDE SEQUENCE [LARGE SCALE GENOMIC DNA]</scope>
</reference>
<dbReference type="InterPro" id="IPR001789">
    <property type="entry name" value="Sig_transdc_resp-reg_receiver"/>
</dbReference>
<feature type="modified residue" description="4-aspartylphosphate" evidence="2">
    <location>
        <position position="66"/>
    </location>
</feature>
<dbReference type="PANTHER" id="PTHR44591:SF3">
    <property type="entry name" value="RESPONSE REGULATORY DOMAIN-CONTAINING PROTEIN"/>
    <property type="match status" value="1"/>
</dbReference>
<evidence type="ECO:0000259" key="3">
    <source>
        <dbReference type="PROSITE" id="PS50110"/>
    </source>
</evidence>
<evidence type="ECO:0000256" key="1">
    <source>
        <dbReference type="ARBA" id="ARBA00022553"/>
    </source>
</evidence>
<dbReference type="PROSITE" id="PS50110">
    <property type="entry name" value="RESPONSE_REGULATORY"/>
    <property type="match status" value="1"/>
</dbReference>
<dbReference type="EMBL" id="PFCB01000030">
    <property type="protein sequence ID" value="PIR74087.1"/>
    <property type="molecule type" value="Genomic_DNA"/>
</dbReference>
<proteinExistence type="predicted"/>
<dbReference type="AlphaFoldDB" id="A0A2H0TRP5"/>
<evidence type="ECO:0000313" key="4">
    <source>
        <dbReference type="EMBL" id="PIR74087.1"/>
    </source>
</evidence>
<gene>
    <name evidence="4" type="ORF">COU35_04585</name>
</gene>
<sequence>MISKKKMIEKASEDTVILVLEDEQPLLDVIRIKLEKSGYEVITARSVEQALDYVKSLPHIHAMWVDHYLLGNEDALDFVKQVKKKNGKWADVPVLVVSNTVSDDKISAYLSMGVNKFYIKAQHTLDEIVGDLKKCIDDPEHCPVAQDNN</sequence>
<dbReference type="CDD" id="cd00156">
    <property type="entry name" value="REC"/>
    <property type="match status" value="1"/>
</dbReference>
<dbReference type="Proteomes" id="UP000230154">
    <property type="component" value="Unassembled WGS sequence"/>
</dbReference>